<evidence type="ECO:0000313" key="2">
    <source>
        <dbReference type="Proteomes" id="UP000013237"/>
    </source>
</evidence>
<evidence type="ECO:0000313" key="1">
    <source>
        <dbReference type="EMBL" id="ENY74202.1"/>
    </source>
</evidence>
<protein>
    <submittedName>
        <fullName evidence="1">Acetolactate synthase</fullName>
    </submittedName>
</protein>
<dbReference type="AlphaFoldDB" id="A0AAD2W544"/>
<gene>
    <name evidence="1" type="ORF">C206_28686</name>
</gene>
<comment type="caution">
    <text evidence="1">The sequence shown here is derived from an EMBL/GenBank/DDBJ whole genome shotgun (WGS) entry which is preliminary data.</text>
</comment>
<organism evidence="1 2">
    <name type="scientific">Pseudomonas putida TRO1</name>
    <dbReference type="NCBI Taxonomy" id="1227924"/>
    <lineage>
        <taxon>Bacteria</taxon>
        <taxon>Pseudomonadati</taxon>
        <taxon>Pseudomonadota</taxon>
        <taxon>Gammaproteobacteria</taxon>
        <taxon>Pseudomonadales</taxon>
        <taxon>Pseudomonadaceae</taxon>
        <taxon>Pseudomonas</taxon>
    </lineage>
</organism>
<dbReference type="EMBL" id="APBQ01000206">
    <property type="protein sequence ID" value="ENY74202.1"/>
    <property type="molecule type" value="Genomic_DNA"/>
</dbReference>
<proteinExistence type="predicted"/>
<reference evidence="1 2" key="1">
    <citation type="submission" date="2013-02" db="EMBL/GenBank/DDBJ databases">
        <title>Insights into the proteome of triclosan-resistant Pseudomonas putida TRO1, isolated from activated sludge.</title>
        <authorList>
            <person name="Lolas I.B."/>
            <person name="Almeida B."/>
            <person name="Starnawski P.M."/>
            <person name="Soenderkaer M."/>
            <person name="Nielsen K.L."/>
            <person name="Nielsen J.L."/>
        </authorList>
    </citation>
    <scope>NUCLEOTIDE SEQUENCE [LARGE SCALE GENOMIC DNA]</scope>
    <source>
        <strain evidence="1 2">TRO1</strain>
    </source>
</reference>
<dbReference type="Proteomes" id="UP000013237">
    <property type="component" value="Unassembled WGS sequence"/>
</dbReference>
<sequence>MLEHCIKTPGVHVIDCPVDYSENDRILNSELRERALAV</sequence>
<name>A0AAD2W544_PSEPU</name>
<accession>A0AAD2W544</accession>